<feature type="compositionally biased region" description="Polar residues" evidence="1">
    <location>
        <begin position="968"/>
        <end position="986"/>
    </location>
</feature>
<feature type="compositionally biased region" description="Acidic residues" evidence="1">
    <location>
        <begin position="885"/>
        <end position="900"/>
    </location>
</feature>
<feature type="region of interest" description="Disordered" evidence="1">
    <location>
        <begin position="1"/>
        <end position="22"/>
    </location>
</feature>
<feature type="compositionally biased region" description="Polar residues" evidence="1">
    <location>
        <begin position="1307"/>
        <end position="1325"/>
    </location>
</feature>
<dbReference type="STRING" id="300112.A0A4S2KWI8"/>
<evidence type="ECO:0000259" key="2">
    <source>
        <dbReference type="Pfam" id="PF23450"/>
    </source>
</evidence>
<dbReference type="PANTHER" id="PTHR31095">
    <property type="entry name" value="RIKEN CDNA 9930021J03 GENE"/>
    <property type="match status" value="1"/>
</dbReference>
<dbReference type="Proteomes" id="UP000310200">
    <property type="component" value="Unassembled WGS sequence"/>
</dbReference>
<accession>A0A4S2KWI8</accession>
<organism evidence="3 4">
    <name type="scientific">Temnothorax longispinosus</name>
    <dbReference type="NCBI Taxonomy" id="300112"/>
    <lineage>
        <taxon>Eukaryota</taxon>
        <taxon>Metazoa</taxon>
        <taxon>Ecdysozoa</taxon>
        <taxon>Arthropoda</taxon>
        <taxon>Hexapoda</taxon>
        <taxon>Insecta</taxon>
        <taxon>Pterygota</taxon>
        <taxon>Neoptera</taxon>
        <taxon>Endopterygota</taxon>
        <taxon>Hymenoptera</taxon>
        <taxon>Apocrita</taxon>
        <taxon>Aculeata</taxon>
        <taxon>Formicoidea</taxon>
        <taxon>Formicidae</taxon>
        <taxon>Myrmicinae</taxon>
        <taxon>Temnothorax</taxon>
    </lineage>
</organism>
<dbReference type="InterPro" id="IPR040214">
    <property type="entry name" value="BRD10"/>
</dbReference>
<feature type="compositionally biased region" description="Basic and acidic residues" evidence="1">
    <location>
        <begin position="260"/>
        <end position="278"/>
    </location>
</feature>
<evidence type="ECO:0000256" key="1">
    <source>
        <dbReference type="SAM" id="MobiDB-lite"/>
    </source>
</evidence>
<feature type="region of interest" description="Disordered" evidence="1">
    <location>
        <begin position="780"/>
        <end position="1012"/>
    </location>
</feature>
<feature type="region of interest" description="Disordered" evidence="1">
    <location>
        <begin position="572"/>
        <end position="606"/>
    </location>
</feature>
<feature type="compositionally biased region" description="Basic and acidic residues" evidence="1">
    <location>
        <begin position="797"/>
        <end position="831"/>
    </location>
</feature>
<feature type="compositionally biased region" description="Polar residues" evidence="1">
    <location>
        <begin position="279"/>
        <end position="291"/>
    </location>
</feature>
<evidence type="ECO:0000313" key="4">
    <source>
        <dbReference type="Proteomes" id="UP000310200"/>
    </source>
</evidence>
<feature type="compositionally biased region" description="Basic and acidic residues" evidence="1">
    <location>
        <begin position="8"/>
        <end position="18"/>
    </location>
</feature>
<feature type="compositionally biased region" description="Low complexity" evidence="1">
    <location>
        <begin position="292"/>
        <end position="309"/>
    </location>
</feature>
<evidence type="ECO:0000313" key="3">
    <source>
        <dbReference type="EMBL" id="TGZ52548.1"/>
    </source>
</evidence>
<feature type="compositionally biased region" description="Basic and acidic residues" evidence="1">
    <location>
        <begin position="844"/>
        <end position="853"/>
    </location>
</feature>
<comment type="caution">
    <text evidence="3">The sequence shown here is derived from an EMBL/GenBank/DDBJ whole genome shotgun (WGS) entry which is preliminary data.</text>
</comment>
<feature type="compositionally biased region" description="Polar residues" evidence="1">
    <location>
        <begin position="780"/>
        <end position="796"/>
    </location>
</feature>
<dbReference type="Pfam" id="PF23450">
    <property type="entry name" value="KIAA2026_hel"/>
    <property type="match status" value="1"/>
</dbReference>
<gene>
    <name evidence="3" type="ORF">DBV15_07935</name>
</gene>
<feature type="region of interest" description="Disordered" evidence="1">
    <location>
        <begin position="257"/>
        <end position="353"/>
    </location>
</feature>
<feature type="compositionally biased region" description="Polar residues" evidence="1">
    <location>
        <begin position="337"/>
        <end position="346"/>
    </location>
</feature>
<name>A0A4S2KWI8_9HYME</name>
<proteinExistence type="predicted"/>
<feature type="compositionally biased region" description="Basic residues" evidence="1">
    <location>
        <begin position="944"/>
        <end position="958"/>
    </location>
</feature>
<feature type="compositionally biased region" description="Polar residues" evidence="1">
    <location>
        <begin position="1189"/>
        <end position="1233"/>
    </location>
</feature>
<feature type="compositionally biased region" description="Low complexity" evidence="1">
    <location>
        <begin position="327"/>
        <end position="336"/>
    </location>
</feature>
<dbReference type="PANTHER" id="PTHR31095:SF3">
    <property type="entry name" value="RIKEN CDNA 9930021J03 GENE"/>
    <property type="match status" value="1"/>
</dbReference>
<dbReference type="EMBL" id="QBLH01001253">
    <property type="protein sequence ID" value="TGZ52548.1"/>
    <property type="molecule type" value="Genomic_DNA"/>
</dbReference>
<feature type="region of interest" description="Disordered" evidence="1">
    <location>
        <begin position="1285"/>
        <end position="1325"/>
    </location>
</feature>
<keyword evidence="4" id="KW-1185">Reference proteome</keyword>
<feature type="domain" description="Uncharacterized bromodomain-containing protein 10 helical" evidence="2">
    <location>
        <begin position="38"/>
        <end position="180"/>
    </location>
</feature>
<feature type="compositionally biased region" description="Basic and acidic residues" evidence="1">
    <location>
        <begin position="990"/>
        <end position="1009"/>
    </location>
</feature>
<feature type="region of interest" description="Disordered" evidence="1">
    <location>
        <begin position="1166"/>
        <end position="1267"/>
    </location>
</feature>
<feature type="compositionally biased region" description="Polar residues" evidence="1">
    <location>
        <begin position="1252"/>
        <end position="1265"/>
    </location>
</feature>
<reference evidence="3 4" key="1">
    <citation type="journal article" date="2019" name="Philos. Trans. R. Soc. Lond., B, Biol. Sci.">
        <title>Ant behaviour and brain gene expression of defending hosts depend on the ecological success of the intruding social parasite.</title>
        <authorList>
            <person name="Kaur R."/>
            <person name="Stoldt M."/>
            <person name="Jongepier E."/>
            <person name="Feldmeyer B."/>
            <person name="Menzel F."/>
            <person name="Bornberg-Bauer E."/>
            <person name="Foitzik S."/>
        </authorList>
    </citation>
    <scope>NUCLEOTIDE SEQUENCE [LARGE SCALE GENOMIC DNA]</scope>
    <source>
        <tissue evidence="3">Whole body</tissue>
    </source>
</reference>
<sequence length="1403" mass="158581">MSCRTRKRKEDEERKVNDGEQDNFFTDEMREEMETMWEIPQIFHFLHLTKESLNIPQLSLYEMERMLLIPKASKQLANIMTCLLSSPTTKAKLRKVPPMPYDFWTNILTYKITSWFKIYRAKHEDVTKVLETIGVEPEFWNIFPETSMLDGKDFEDLSFKQRVWLLKTVCDTIMHTRKTVQEDMVNQPWEDQFETVLGVDRNGARYIYFPQFMPNDLRVYRHSLDNKILSTVKPIKQERETERNKFIRYRKRKLQIHNNLSDRRSNKNENRNDDKDLSNNDSATGSFISEDTNLSSTSTYSNNNNNNVSLDAISRKRRRSLSKMSEESSLSNARSSGYDTNTSSDNKSVDDESSRMFKGFTNTQNDNCNIEIINEMLDDLKTEIDEEKRMSEHESSSGDELASQENFVELYKDTAVSRSETLIVEKDENEKLSDNLSNSSKTDDEKLNEIINAESSKLPEDVYSKSISASDNVSDISILTSKSDDEKLNETKTSNSNISVSENSLNKKTIFNTVFCASSSINNMSLSEEVSSEYLNISEIQPTIETESDNQIRKRNLRTEMKLRSRNIIKYDKKNKTEAKKDEIKKGQGSEDDQMNETDEENFSASETRLQANVECDLDDYTNNTDTGYNLRRSKDLKTNECKQRFDKMLSDLSVSDFYLVADSVEELRDLIASFSTSDSGSNNSNNAEVVPLCEVKLVKKLTELLNSMEPMETTIKDAMRKAKAKLQREWSNFKEGSVEDQDSSGESGLSSNWWVLGSQGKDPLSTSGDATLQTLSQSALSPLGTQNTQKQSQQVENEHESATKNSEQSHHESQESSDERRNGSDEKQTDIEAPPGRNQVAEEGEKQEHEGNESASNDEDAEETQYSRRVLRARGVSSYTEQLYSDDESDENELEEWTDVEAVYAAPGTQANTPASHVDPKDRNTGNWSEEEDSDQDWILPSSRKRKNKRSSTNRRLKSFEHKLQNIKENASQSNVTQSEISHSANAKIIKDKLKGKLKDREPEKRAESQISGDTIASAVSKNPNGTVPSTDTICKIESVKSVHSELDIKDEGPPYESNSTSHYGQSNYVPANSQQNYYYVMPQNPGVVPQGAIQGVVPQAPHVGYYMQPYMMHTPPRGKFLPVAQQQQQAVYQQQNPRMMVAQPYVNNTSYVPYAAQSRPQARYMVPGPMTNQPNPQNPVYYPGTPRPQNRYSQNNKSAAPRQNLQHPNGAATRSNSTPVRGNCQRPTNSKIIRGDVPPQPLSRARRKTSQTSSTENSGQKVTSVIMLSDSDDEIEMIVMEKTPTTTTGKTTPTNRARSLESQKDANQPKQKPTITSDITVPSTKGILSPQIIQRMSQGGISITPVKNNPPPTTNANTQLVVVVNETGSHYALALPNGSKLILTPEQVAQIRASNGGKLIL</sequence>
<feature type="compositionally biased region" description="Low complexity" evidence="1">
    <location>
        <begin position="1285"/>
        <end position="1296"/>
    </location>
</feature>
<feature type="compositionally biased region" description="Basic and acidic residues" evidence="1">
    <location>
        <begin position="572"/>
        <end position="589"/>
    </location>
</feature>
<feature type="compositionally biased region" description="Acidic residues" evidence="1">
    <location>
        <begin position="590"/>
        <end position="602"/>
    </location>
</feature>
<dbReference type="InterPro" id="IPR056522">
    <property type="entry name" value="KIAA2026_hel"/>
</dbReference>
<protein>
    <recommendedName>
        <fullName evidence="2">Uncharacterized bromodomain-containing protein 10 helical domain-containing protein</fullName>
    </recommendedName>
</protein>